<dbReference type="PRINTS" id="PR00038">
    <property type="entry name" value="HTHLUXR"/>
</dbReference>
<dbReference type="SUPFAM" id="SSF46894">
    <property type="entry name" value="C-terminal effector domain of the bipartite response regulators"/>
    <property type="match status" value="1"/>
</dbReference>
<evidence type="ECO:0000259" key="4">
    <source>
        <dbReference type="PROSITE" id="PS50043"/>
    </source>
</evidence>
<reference evidence="7" key="1">
    <citation type="submission" date="2016-11" db="EMBL/GenBank/DDBJ databases">
        <authorList>
            <person name="Varghese N."/>
            <person name="Submissions S."/>
        </authorList>
    </citation>
    <scope>NUCLEOTIDE SEQUENCE [LARGE SCALE GENOMIC DNA]</scope>
    <source>
        <strain evidence="7">DSM 22212</strain>
    </source>
</reference>
<feature type="domain" description="HTH luxR-type" evidence="4">
    <location>
        <begin position="146"/>
        <end position="211"/>
    </location>
</feature>
<dbReference type="SMART" id="SM00448">
    <property type="entry name" value="REC"/>
    <property type="match status" value="1"/>
</dbReference>
<dbReference type="CDD" id="cd06170">
    <property type="entry name" value="LuxR_C_like"/>
    <property type="match status" value="1"/>
</dbReference>
<proteinExistence type="predicted"/>
<organism evidence="6 7">
    <name type="scientific">Rhodothermus profundi</name>
    <dbReference type="NCBI Taxonomy" id="633813"/>
    <lineage>
        <taxon>Bacteria</taxon>
        <taxon>Pseudomonadati</taxon>
        <taxon>Rhodothermota</taxon>
        <taxon>Rhodothermia</taxon>
        <taxon>Rhodothermales</taxon>
        <taxon>Rhodothermaceae</taxon>
        <taxon>Rhodothermus</taxon>
    </lineage>
</organism>
<dbReference type="Proteomes" id="UP000185812">
    <property type="component" value="Unassembled WGS sequence"/>
</dbReference>
<dbReference type="Gene3D" id="3.40.50.2300">
    <property type="match status" value="1"/>
</dbReference>
<dbReference type="OrthoDB" id="9795108at2"/>
<gene>
    <name evidence="6" type="ORF">SAMN04488087_0559</name>
</gene>
<dbReference type="SMART" id="SM00421">
    <property type="entry name" value="HTH_LUXR"/>
    <property type="match status" value="1"/>
</dbReference>
<dbReference type="Pfam" id="PF00196">
    <property type="entry name" value="GerE"/>
    <property type="match status" value="1"/>
</dbReference>
<evidence type="ECO:0000313" key="6">
    <source>
        <dbReference type="EMBL" id="SHK17800.1"/>
    </source>
</evidence>
<dbReference type="EMBL" id="FRAU01000001">
    <property type="protein sequence ID" value="SHK17800.1"/>
    <property type="molecule type" value="Genomic_DNA"/>
</dbReference>
<evidence type="ECO:0000256" key="3">
    <source>
        <dbReference type="PROSITE-ProRule" id="PRU00169"/>
    </source>
</evidence>
<dbReference type="PROSITE" id="PS50043">
    <property type="entry name" value="HTH_LUXR_2"/>
    <property type="match status" value="1"/>
</dbReference>
<dbReference type="InterPro" id="IPR039420">
    <property type="entry name" value="WalR-like"/>
</dbReference>
<name>A0A1M6QCE0_9BACT</name>
<dbReference type="InterPro" id="IPR001789">
    <property type="entry name" value="Sig_transdc_resp-reg_receiver"/>
</dbReference>
<sequence length="217" mass="24043">MKKRILIVDDHPLVRKGLALTLEAEPDLEVCGQAASAEEALGMLDDVRPDLAIVDISLPGMSGLELIKHLHAWDPELPVLVISRHDEALYAERAIRAGARGYVMKVEAVDVIVKAVRRVLAGGLYVSEEVSERLLMSMTGHRRSAGQSPLELLSDRELEVFELTGRGLSTREIAERLHLSVKTVESYRARIKAKLGLRTAAELMQHAVQWVENERSA</sequence>
<dbReference type="Pfam" id="PF00072">
    <property type="entry name" value="Response_reg"/>
    <property type="match status" value="1"/>
</dbReference>
<dbReference type="AlphaFoldDB" id="A0A1M6QCE0"/>
<dbReference type="PROSITE" id="PS50110">
    <property type="entry name" value="RESPONSE_REGULATORY"/>
    <property type="match status" value="1"/>
</dbReference>
<dbReference type="InterPro" id="IPR016032">
    <property type="entry name" value="Sig_transdc_resp-reg_C-effctor"/>
</dbReference>
<feature type="modified residue" description="4-aspartylphosphate" evidence="3">
    <location>
        <position position="55"/>
    </location>
</feature>
<dbReference type="SUPFAM" id="SSF52172">
    <property type="entry name" value="CheY-like"/>
    <property type="match status" value="1"/>
</dbReference>
<evidence type="ECO:0000259" key="5">
    <source>
        <dbReference type="PROSITE" id="PS50110"/>
    </source>
</evidence>
<dbReference type="PANTHER" id="PTHR43214">
    <property type="entry name" value="TWO-COMPONENT RESPONSE REGULATOR"/>
    <property type="match status" value="1"/>
</dbReference>
<dbReference type="InterPro" id="IPR011006">
    <property type="entry name" value="CheY-like_superfamily"/>
</dbReference>
<evidence type="ECO:0000256" key="2">
    <source>
        <dbReference type="ARBA" id="ARBA00023125"/>
    </source>
</evidence>
<dbReference type="InterPro" id="IPR058245">
    <property type="entry name" value="NreC/VraR/RcsB-like_REC"/>
</dbReference>
<dbReference type="CDD" id="cd17535">
    <property type="entry name" value="REC_NarL-like"/>
    <property type="match status" value="1"/>
</dbReference>
<keyword evidence="7" id="KW-1185">Reference proteome</keyword>
<dbReference type="InterPro" id="IPR000792">
    <property type="entry name" value="Tscrpt_reg_LuxR_C"/>
</dbReference>
<dbReference type="STRING" id="633813.SAMN04488087_0559"/>
<dbReference type="PANTHER" id="PTHR43214:SF43">
    <property type="entry name" value="TWO-COMPONENT RESPONSE REGULATOR"/>
    <property type="match status" value="1"/>
</dbReference>
<dbReference type="GO" id="GO:0006355">
    <property type="term" value="P:regulation of DNA-templated transcription"/>
    <property type="evidence" value="ECO:0007669"/>
    <property type="project" value="InterPro"/>
</dbReference>
<dbReference type="RefSeq" id="WP_072714409.1">
    <property type="nucleotide sequence ID" value="NZ_FRAU01000001.1"/>
</dbReference>
<dbReference type="GO" id="GO:0003677">
    <property type="term" value="F:DNA binding"/>
    <property type="evidence" value="ECO:0007669"/>
    <property type="project" value="UniProtKB-KW"/>
</dbReference>
<evidence type="ECO:0000256" key="1">
    <source>
        <dbReference type="ARBA" id="ARBA00022553"/>
    </source>
</evidence>
<protein>
    <submittedName>
        <fullName evidence="6">Two component transcriptional regulator, LuxR family</fullName>
    </submittedName>
</protein>
<keyword evidence="2" id="KW-0238">DNA-binding</keyword>
<feature type="domain" description="Response regulatory" evidence="5">
    <location>
        <begin position="4"/>
        <end position="120"/>
    </location>
</feature>
<accession>A0A1M6QCE0</accession>
<dbReference type="PROSITE" id="PS00622">
    <property type="entry name" value="HTH_LUXR_1"/>
    <property type="match status" value="1"/>
</dbReference>
<evidence type="ECO:0000313" key="7">
    <source>
        <dbReference type="Proteomes" id="UP000185812"/>
    </source>
</evidence>
<dbReference type="GO" id="GO:0000160">
    <property type="term" value="P:phosphorelay signal transduction system"/>
    <property type="evidence" value="ECO:0007669"/>
    <property type="project" value="InterPro"/>
</dbReference>
<keyword evidence="1 3" id="KW-0597">Phosphoprotein</keyword>